<organism evidence="2">
    <name type="scientific">marine metagenome</name>
    <dbReference type="NCBI Taxonomy" id="408172"/>
    <lineage>
        <taxon>unclassified sequences</taxon>
        <taxon>metagenomes</taxon>
        <taxon>ecological metagenomes</taxon>
    </lineage>
</organism>
<evidence type="ECO:0000259" key="1">
    <source>
        <dbReference type="Pfam" id="PF20656"/>
    </source>
</evidence>
<feature type="domain" description="Malate synthase N-terminal" evidence="1">
    <location>
        <begin position="38"/>
        <end position="85"/>
    </location>
</feature>
<accession>A0A382TMZ7</accession>
<dbReference type="GO" id="GO:0003824">
    <property type="term" value="F:catalytic activity"/>
    <property type="evidence" value="ECO:0007669"/>
    <property type="project" value="InterPro"/>
</dbReference>
<evidence type="ECO:0000313" key="2">
    <source>
        <dbReference type="EMBL" id="SVD23323.1"/>
    </source>
</evidence>
<sequence length="85" mass="9476">MHCDGRVFVMLQRGIGKDSKVPQRDGTDGNEMELTAGIKVTGAMAPGFSDILTPEALHFVAGLERRFSAERKRLIEARSEFQQRL</sequence>
<dbReference type="Pfam" id="PF20656">
    <property type="entry name" value="MS_N"/>
    <property type="match status" value="1"/>
</dbReference>
<dbReference type="InterPro" id="IPR011076">
    <property type="entry name" value="Malate_synth_sf"/>
</dbReference>
<name>A0A382TMZ7_9ZZZZ</name>
<dbReference type="InterPro" id="IPR048356">
    <property type="entry name" value="MS_N"/>
</dbReference>
<proteinExistence type="predicted"/>
<dbReference type="AlphaFoldDB" id="A0A382TMZ7"/>
<gene>
    <name evidence="2" type="ORF">METZ01_LOCUS376177</name>
</gene>
<dbReference type="SUPFAM" id="SSF51645">
    <property type="entry name" value="Malate synthase G"/>
    <property type="match status" value="1"/>
</dbReference>
<protein>
    <recommendedName>
        <fullName evidence="1">Malate synthase N-terminal domain-containing protein</fullName>
    </recommendedName>
</protein>
<dbReference type="EMBL" id="UINC01137777">
    <property type="protein sequence ID" value="SVD23323.1"/>
    <property type="molecule type" value="Genomic_DNA"/>
</dbReference>
<dbReference type="Gene3D" id="3.20.20.360">
    <property type="entry name" value="Malate synthase, domain 3"/>
    <property type="match status" value="1"/>
</dbReference>
<dbReference type="InterPro" id="IPR046363">
    <property type="entry name" value="MS_N_TIM-barrel_dom"/>
</dbReference>
<reference evidence="2" key="1">
    <citation type="submission" date="2018-05" db="EMBL/GenBank/DDBJ databases">
        <authorList>
            <person name="Lanie J.A."/>
            <person name="Ng W.-L."/>
            <person name="Kazmierczak K.M."/>
            <person name="Andrzejewski T.M."/>
            <person name="Davidsen T.M."/>
            <person name="Wayne K.J."/>
            <person name="Tettelin H."/>
            <person name="Glass J.I."/>
            <person name="Rusch D."/>
            <person name="Podicherti R."/>
            <person name="Tsui H.-C.T."/>
            <person name="Winkler M.E."/>
        </authorList>
    </citation>
    <scope>NUCLEOTIDE SEQUENCE</scope>
</reference>
<feature type="non-terminal residue" evidence="2">
    <location>
        <position position="85"/>
    </location>
</feature>